<dbReference type="AlphaFoldDB" id="A0A1T3P3B5"/>
<dbReference type="PROSITE" id="PS00092">
    <property type="entry name" value="N6_MTASE"/>
    <property type="match status" value="1"/>
</dbReference>
<dbReference type="GO" id="GO:0003677">
    <property type="term" value="F:DNA binding"/>
    <property type="evidence" value="ECO:0007669"/>
    <property type="project" value="UniProtKB-KW"/>
</dbReference>
<evidence type="ECO:0000313" key="4">
    <source>
        <dbReference type="EMBL" id="OPC83573.1"/>
    </source>
</evidence>
<dbReference type="REBASE" id="200268">
    <property type="entry name" value="M.SscNF3ORF23875P"/>
</dbReference>
<dbReference type="GO" id="GO:0008170">
    <property type="term" value="F:N-methyltransferase activity"/>
    <property type="evidence" value="ECO:0007669"/>
    <property type="project" value="InterPro"/>
</dbReference>
<dbReference type="InterPro" id="IPR052916">
    <property type="entry name" value="Type-I_RE_MTase_Subunit"/>
</dbReference>
<dbReference type="PANTHER" id="PTHR42998">
    <property type="entry name" value="TYPE I RESTRICTION ENZYME HINDVIIP M PROTEIN-RELATED"/>
    <property type="match status" value="1"/>
</dbReference>
<comment type="caution">
    <text evidence="4">The sequence shown here is derived from an EMBL/GenBank/DDBJ whole genome shotgun (WGS) entry which is preliminary data.</text>
</comment>
<dbReference type="EMBL" id="MWQN01000001">
    <property type="protein sequence ID" value="OPC83573.1"/>
    <property type="molecule type" value="Genomic_DNA"/>
</dbReference>
<feature type="domain" description="DNA methylase adenine-specific" evidence="3">
    <location>
        <begin position="127"/>
        <end position="352"/>
    </location>
</feature>
<proteinExistence type="predicted"/>
<evidence type="ECO:0000256" key="1">
    <source>
        <dbReference type="ARBA" id="ARBA00022747"/>
    </source>
</evidence>
<dbReference type="Gene3D" id="3.90.220.20">
    <property type="entry name" value="DNA methylase specificity domains"/>
    <property type="match status" value="1"/>
</dbReference>
<name>A0A1T3P3B5_9ACTN</name>
<sequence>MPTSPQVTAAEIARIAGVGRAAVSNWRRRFDDFPRPVGGSDASPTFALADVEGWLRAQGKIAEVAPEERLWRLIAADGDVADRLADIGEYLLAGAPAPVGPHADRLRAAGDLAATRGAPAVFADLYARFAESPASPGGATPAATVALIAELAGAGREKPVTVFNPATTHGDLLLGFVRSARTLRGQTEAPALARLIRVRLALHPDAAPDTDIAIAEGDGLRADAWPGARFDAVVGNPPFNDRNWGHDELAYDQRWEYGLPPRTESELAWVQHALGHTEAGGRVVLLMPPAVAARGSGRRIRAELLRRGALRAVFGLPAGAAPPFGVALHLWILERPSGERMPSHVLFAELDDLADPVAADTALRAWRDFRADPAGLAEIPGRHRAVPLIELLDDNVDLTPAHNLPAQTDANVAERVQDTRARLLALLARLPHLVPAVPAAEEGAGTWRSVALADLARTGAVTLYRSASRPGRVGHETPPGPTVPMLTTADLAAAVPPSGRLSAAEADEAQHPRIHAGDVIVPTLLGGDEHGWASAVRVAGSAEQDAVLGPNLHLLRPDPAALDPWFLAGFLTDPAHARRAGYGSSIVRVDVRRIEIPLLPPERQRAYGETFRALRMFVTDLRGAAALGEDLGRGLLEGLTAGLLRPPG</sequence>
<accession>A0A1T3P3B5</accession>
<dbReference type="Gene3D" id="3.40.50.150">
    <property type="entry name" value="Vaccinia Virus protein VP39"/>
    <property type="match status" value="1"/>
</dbReference>
<reference evidence="4 5" key="1">
    <citation type="submission" date="2017-03" db="EMBL/GenBank/DDBJ databases">
        <title>Draft genome sequence of Streptomyces scabrisporus NF3, endophyte isolated from Amphipterygium adstringens.</title>
        <authorList>
            <person name="Vazquez M."/>
            <person name="Ceapa C.D."/>
            <person name="Rodriguez Luna D."/>
            <person name="Sanchez Esquivel S."/>
        </authorList>
    </citation>
    <scope>NUCLEOTIDE SEQUENCE [LARGE SCALE GENOMIC DNA]</scope>
    <source>
        <strain evidence="4 5">NF3</strain>
    </source>
</reference>
<protein>
    <recommendedName>
        <fullName evidence="3">DNA methylase adenine-specific domain-containing protein</fullName>
    </recommendedName>
</protein>
<dbReference type="SUPFAM" id="SSF53335">
    <property type="entry name" value="S-adenosyl-L-methionine-dependent methyltransferases"/>
    <property type="match status" value="1"/>
</dbReference>
<dbReference type="OrthoDB" id="9784823at2"/>
<dbReference type="GO" id="GO:0032259">
    <property type="term" value="P:methylation"/>
    <property type="evidence" value="ECO:0007669"/>
    <property type="project" value="InterPro"/>
</dbReference>
<dbReference type="GO" id="GO:0009307">
    <property type="term" value="P:DNA restriction-modification system"/>
    <property type="evidence" value="ECO:0007669"/>
    <property type="project" value="UniProtKB-KW"/>
</dbReference>
<dbReference type="InterPro" id="IPR029063">
    <property type="entry name" value="SAM-dependent_MTases_sf"/>
</dbReference>
<organism evidence="4 5">
    <name type="scientific">Embleya scabrispora</name>
    <dbReference type="NCBI Taxonomy" id="159449"/>
    <lineage>
        <taxon>Bacteria</taxon>
        <taxon>Bacillati</taxon>
        <taxon>Actinomycetota</taxon>
        <taxon>Actinomycetes</taxon>
        <taxon>Kitasatosporales</taxon>
        <taxon>Streptomycetaceae</taxon>
        <taxon>Embleya</taxon>
    </lineage>
</organism>
<keyword evidence="2" id="KW-0238">DNA-binding</keyword>
<keyword evidence="1" id="KW-0680">Restriction system</keyword>
<dbReference type="InterPro" id="IPR002052">
    <property type="entry name" value="DNA_methylase_N6_adenine_CS"/>
</dbReference>
<dbReference type="Pfam" id="PF02384">
    <property type="entry name" value="N6_Mtase"/>
    <property type="match status" value="1"/>
</dbReference>
<dbReference type="PANTHER" id="PTHR42998:SF1">
    <property type="entry name" value="TYPE I RESTRICTION ENZYME HINDI METHYLASE SUBUNIT"/>
    <property type="match status" value="1"/>
</dbReference>
<dbReference type="InterPro" id="IPR044946">
    <property type="entry name" value="Restrct_endonuc_typeI_TRD_sf"/>
</dbReference>
<dbReference type="Proteomes" id="UP000190037">
    <property type="component" value="Unassembled WGS sequence"/>
</dbReference>
<evidence type="ECO:0000313" key="5">
    <source>
        <dbReference type="Proteomes" id="UP000190037"/>
    </source>
</evidence>
<evidence type="ECO:0000256" key="2">
    <source>
        <dbReference type="ARBA" id="ARBA00023125"/>
    </source>
</evidence>
<evidence type="ECO:0000259" key="3">
    <source>
        <dbReference type="Pfam" id="PF02384"/>
    </source>
</evidence>
<dbReference type="InterPro" id="IPR003356">
    <property type="entry name" value="DNA_methylase_A-5"/>
</dbReference>
<gene>
    <name evidence="4" type="ORF">B4N89_23875</name>
</gene>
<dbReference type="STRING" id="159449.B4N89_23875"/>
<dbReference type="RefSeq" id="WP_078977856.1">
    <property type="nucleotide sequence ID" value="NZ_MWQN01000001.1"/>
</dbReference>
<keyword evidence="5" id="KW-1185">Reference proteome</keyword>
<dbReference type="PRINTS" id="PR00507">
    <property type="entry name" value="N12N6MTFRASE"/>
</dbReference>